<organism evidence="2">
    <name type="scientific">Oryza punctata</name>
    <name type="common">Red rice</name>
    <dbReference type="NCBI Taxonomy" id="4537"/>
    <lineage>
        <taxon>Eukaryota</taxon>
        <taxon>Viridiplantae</taxon>
        <taxon>Streptophyta</taxon>
        <taxon>Embryophyta</taxon>
        <taxon>Tracheophyta</taxon>
        <taxon>Spermatophyta</taxon>
        <taxon>Magnoliopsida</taxon>
        <taxon>Liliopsida</taxon>
        <taxon>Poales</taxon>
        <taxon>Poaceae</taxon>
        <taxon>BOP clade</taxon>
        <taxon>Oryzoideae</taxon>
        <taxon>Oryzeae</taxon>
        <taxon>Oryzinae</taxon>
        <taxon>Oryza</taxon>
    </lineage>
</organism>
<reference evidence="2" key="1">
    <citation type="submission" date="2015-04" db="UniProtKB">
        <authorList>
            <consortium name="EnsemblPlants"/>
        </authorList>
    </citation>
    <scope>IDENTIFICATION</scope>
</reference>
<protein>
    <submittedName>
        <fullName evidence="2">Uncharacterized protein</fullName>
    </submittedName>
</protein>
<proteinExistence type="predicted"/>
<sequence>MAVARAAARSPSPAAKALAGAARTPSHQGSRHTPHYDHRMLTYDSPPAKPASAPGHQGVYLPMFLTPLQRAASAPARNGVRLVSPDMCQPLLPPFVTTSPSATAKWSLPSTLVPPSIRTRPPKRAPKSPDFLQWDCPRPHSLFSAVPSAIHCTPPQAHCTLKVVSGLSEYYSAAADANTFEEFKITSWRAMKGRKSHSSKKRIAHKVFRLKRNFNKMMYEQGNYVGDSMFD</sequence>
<keyword evidence="3" id="KW-1185">Reference proteome</keyword>
<reference evidence="2" key="2">
    <citation type="submission" date="2018-05" db="EMBL/GenBank/DDBJ databases">
        <title>OpunRS2 (Oryza punctata Reference Sequence Version 2).</title>
        <authorList>
            <person name="Zhang J."/>
            <person name="Kudrna D."/>
            <person name="Lee S."/>
            <person name="Talag J."/>
            <person name="Welchert J."/>
            <person name="Wing R.A."/>
        </authorList>
    </citation>
    <scope>NUCLEOTIDE SEQUENCE [LARGE SCALE GENOMIC DNA]</scope>
</reference>
<feature type="region of interest" description="Disordered" evidence="1">
    <location>
        <begin position="1"/>
        <end position="55"/>
    </location>
</feature>
<feature type="compositionally biased region" description="Low complexity" evidence="1">
    <location>
        <begin position="1"/>
        <end position="22"/>
    </location>
</feature>
<name>A0A0E0LQK0_ORYPU</name>
<dbReference type="HOGENOM" id="CLU_1201498_0_0_1"/>
<evidence type="ECO:0000313" key="2">
    <source>
        <dbReference type="EnsemblPlants" id="OPUNC08G00900.1"/>
    </source>
</evidence>
<dbReference type="EnsemblPlants" id="OPUNC08G00900.1">
    <property type="protein sequence ID" value="OPUNC08G00900.1"/>
    <property type="gene ID" value="OPUNC08G00900"/>
</dbReference>
<accession>A0A0E0LQK0</accession>
<evidence type="ECO:0000256" key="1">
    <source>
        <dbReference type="SAM" id="MobiDB-lite"/>
    </source>
</evidence>
<evidence type="ECO:0000313" key="3">
    <source>
        <dbReference type="Proteomes" id="UP000026962"/>
    </source>
</evidence>
<dbReference type="AlphaFoldDB" id="A0A0E0LQK0"/>
<dbReference type="Proteomes" id="UP000026962">
    <property type="component" value="Chromosome 8"/>
</dbReference>
<dbReference type="Gramene" id="OPUNC08G00900.1">
    <property type="protein sequence ID" value="OPUNC08G00900.1"/>
    <property type="gene ID" value="OPUNC08G00900"/>
</dbReference>